<proteinExistence type="predicted"/>
<sequence>MITSRIKHLVSQGCWGLGYYRDAEPIRKCLDDVLTNWPYTEDVQVVVTPWAADGCHLHTKVLAKIGTAVYPLILSETFERNLLNMTQNDITHLLAAVIEETEEELSNLKSAGVEVTDPLAAMLQEMEQMNDNYHDTRE</sequence>
<accession>A0ABT3X0S8</accession>
<evidence type="ECO:0000313" key="2">
    <source>
        <dbReference type="Proteomes" id="UP001208017"/>
    </source>
</evidence>
<evidence type="ECO:0000313" key="1">
    <source>
        <dbReference type="EMBL" id="MCX7570519.1"/>
    </source>
</evidence>
<name>A0ABT3X0S8_9BACL</name>
<gene>
    <name evidence="1" type="ORF">OS242_11150</name>
</gene>
<organism evidence="1 2">
    <name type="scientific">Tumebacillus lacus</name>
    <dbReference type="NCBI Taxonomy" id="2995335"/>
    <lineage>
        <taxon>Bacteria</taxon>
        <taxon>Bacillati</taxon>
        <taxon>Bacillota</taxon>
        <taxon>Bacilli</taxon>
        <taxon>Bacillales</taxon>
        <taxon>Alicyclobacillaceae</taxon>
        <taxon>Tumebacillus</taxon>
    </lineage>
</organism>
<dbReference type="Proteomes" id="UP001208017">
    <property type="component" value="Unassembled WGS sequence"/>
</dbReference>
<reference evidence="1 2" key="1">
    <citation type="submission" date="2022-11" db="EMBL/GenBank/DDBJ databases">
        <title>Study of microbial diversity in lake waters.</title>
        <authorList>
            <person name="Zhang J."/>
        </authorList>
    </citation>
    <scope>NUCLEOTIDE SEQUENCE [LARGE SCALE GENOMIC DNA]</scope>
    <source>
        <strain evidence="1 2">DT12</strain>
    </source>
</reference>
<dbReference type="RefSeq" id="WP_267151771.1">
    <property type="nucleotide sequence ID" value="NZ_JAPMLT010000005.1"/>
</dbReference>
<comment type="caution">
    <text evidence="1">The sequence shown here is derived from an EMBL/GenBank/DDBJ whole genome shotgun (WGS) entry which is preliminary data.</text>
</comment>
<keyword evidence="2" id="KW-1185">Reference proteome</keyword>
<dbReference type="EMBL" id="JAPMLT010000005">
    <property type="protein sequence ID" value="MCX7570519.1"/>
    <property type="molecule type" value="Genomic_DNA"/>
</dbReference>
<protein>
    <submittedName>
        <fullName evidence="1">Uncharacterized protein</fullName>
    </submittedName>
</protein>